<evidence type="ECO:0008006" key="3">
    <source>
        <dbReference type="Google" id="ProtNLM"/>
    </source>
</evidence>
<dbReference type="Proteomes" id="UP000271222">
    <property type="component" value="Unassembled WGS sequence"/>
</dbReference>
<evidence type="ECO:0000313" key="1">
    <source>
        <dbReference type="EMBL" id="RNM03207.1"/>
    </source>
</evidence>
<dbReference type="AlphaFoldDB" id="A0A454TM45"/>
<proteinExistence type="predicted"/>
<reference evidence="1 2" key="1">
    <citation type="submission" date="2018-10" db="EMBL/GenBank/DDBJ databases">
        <title>Draft Genome Sequence of Ralstonia pseudosolanacearum (R. solanacearum phylotype I) Strain Tg03 Isolated from Luffa cylindrica in China.</title>
        <authorList>
            <person name="Yuan G.-Q."/>
            <person name="Li Q.-Q."/>
            <person name="Zhang Y.-W."/>
        </authorList>
    </citation>
    <scope>NUCLEOTIDE SEQUENCE [LARGE SCALE GENOMIC DNA]</scope>
    <source>
        <strain evidence="1 2">Tg03</strain>
    </source>
</reference>
<dbReference type="OrthoDB" id="4557573at2"/>
<sequence>MRNISFMLTQQQIRQRTKTVTRRIGWSTLKAGDMLCGVEKGMGLKAGEKVKPLATIHVLSVRLEPLSAMTADLDYGIAECAKEGFGEHPSVLSPSEFVQFFCKSHRRCTPDTVVTRIEFEYVG</sequence>
<dbReference type="EMBL" id="RJTL01000035">
    <property type="protein sequence ID" value="RNM03207.1"/>
    <property type="molecule type" value="Genomic_DNA"/>
</dbReference>
<dbReference type="RefSeq" id="WP_123203683.1">
    <property type="nucleotide sequence ID" value="NZ_RJTL01000035.1"/>
</dbReference>
<organism evidence="1 2">
    <name type="scientific">Ralstonia pseudosolanacearum</name>
    <dbReference type="NCBI Taxonomy" id="1310165"/>
    <lineage>
        <taxon>Bacteria</taxon>
        <taxon>Pseudomonadati</taxon>
        <taxon>Pseudomonadota</taxon>
        <taxon>Betaproteobacteria</taxon>
        <taxon>Burkholderiales</taxon>
        <taxon>Burkholderiaceae</taxon>
        <taxon>Ralstonia</taxon>
        <taxon>Ralstonia solanacearum species complex</taxon>
    </lineage>
</organism>
<evidence type="ECO:0000313" key="2">
    <source>
        <dbReference type="Proteomes" id="UP000271222"/>
    </source>
</evidence>
<comment type="caution">
    <text evidence="1">The sequence shown here is derived from an EMBL/GenBank/DDBJ whole genome shotgun (WGS) entry which is preliminary data.</text>
</comment>
<protein>
    <recommendedName>
        <fullName evidence="3">ASCH domain-containing protein</fullName>
    </recommendedName>
</protein>
<gene>
    <name evidence="1" type="ORF">EGA29_19145</name>
</gene>
<name>A0A454TM45_9RALS</name>
<accession>A0A454TM45</accession>